<sequence length="325" mass="35571">MSAKDGTFTADLLQVARGFLMGGADIIPGVSGGTVALILGIYERLVRAISRVDGTLFGFVRHGEWKQAAHYFDLRFLVTLGIGIGLGIISLAGLMHFLLLEQRTFTLAAFYGLIAASSWLVACMVDRWRFLEWICLIAGGLFAFWLVGLPILHTPPDNSAYVFFCGAVAICAMILPGISGAFILLLLGKYVEITGLIKGLLHGEISISILITISVFALGCLTGLLTFSKLLKWLLTHYFSVTMAMLCGFMIGSLRKLFPFQNDLTPEITELKHKIYTNRNFAEIDLQTELIPAVVIAILAAAFVLVLSRLSEAKPHPETLENDEE</sequence>
<feature type="transmembrane region" description="Helical" evidence="1">
    <location>
        <begin position="160"/>
        <end position="187"/>
    </location>
</feature>
<name>A0A5C5XKH6_9PLAN</name>
<feature type="transmembrane region" description="Helical" evidence="1">
    <location>
        <begin position="130"/>
        <end position="148"/>
    </location>
</feature>
<proteinExistence type="predicted"/>
<dbReference type="OrthoDB" id="9793746at2"/>
<gene>
    <name evidence="2" type="ORF">Pan54_36820</name>
</gene>
<dbReference type="InterPro" id="IPR007163">
    <property type="entry name" value="VCA0040-like"/>
</dbReference>
<dbReference type="PANTHER" id="PTHR37308">
    <property type="entry name" value="INTEGRAL MEMBRANE PROTEIN"/>
    <property type="match status" value="1"/>
</dbReference>
<dbReference type="Proteomes" id="UP000316095">
    <property type="component" value="Unassembled WGS sequence"/>
</dbReference>
<organism evidence="2 3">
    <name type="scientific">Rubinisphaera italica</name>
    <dbReference type="NCBI Taxonomy" id="2527969"/>
    <lineage>
        <taxon>Bacteria</taxon>
        <taxon>Pseudomonadati</taxon>
        <taxon>Planctomycetota</taxon>
        <taxon>Planctomycetia</taxon>
        <taxon>Planctomycetales</taxon>
        <taxon>Planctomycetaceae</taxon>
        <taxon>Rubinisphaera</taxon>
    </lineage>
</organism>
<dbReference type="PANTHER" id="PTHR37308:SF1">
    <property type="entry name" value="POLYPRENYL-PHOSPHATE TRANSPORTER"/>
    <property type="match status" value="1"/>
</dbReference>
<dbReference type="RefSeq" id="WP_146504733.1">
    <property type="nucleotide sequence ID" value="NZ_SJPG01000001.1"/>
</dbReference>
<comment type="caution">
    <text evidence="2">The sequence shown here is derived from an EMBL/GenBank/DDBJ whole genome shotgun (WGS) entry which is preliminary data.</text>
</comment>
<protein>
    <recommendedName>
        <fullName evidence="4">DUF368 domain-containing protein</fullName>
    </recommendedName>
</protein>
<feature type="transmembrane region" description="Helical" evidence="1">
    <location>
        <begin position="290"/>
        <end position="310"/>
    </location>
</feature>
<keyword evidence="3" id="KW-1185">Reference proteome</keyword>
<feature type="transmembrane region" description="Helical" evidence="1">
    <location>
        <begin position="233"/>
        <end position="254"/>
    </location>
</feature>
<evidence type="ECO:0008006" key="4">
    <source>
        <dbReference type="Google" id="ProtNLM"/>
    </source>
</evidence>
<dbReference type="AlphaFoldDB" id="A0A5C5XKH6"/>
<evidence type="ECO:0000313" key="3">
    <source>
        <dbReference type="Proteomes" id="UP000316095"/>
    </source>
</evidence>
<feature type="transmembrane region" description="Helical" evidence="1">
    <location>
        <begin position="20"/>
        <end position="42"/>
    </location>
</feature>
<keyword evidence="1" id="KW-0812">Transmembrane</keyword>
<feature type="transmembrane region" description="Helical" evidence="1">
    <location>
        <begin position="105"/>
        <end position="123"/>
    </location>
</feature>
<evidence type="ECO:0000313" key="2">
    <source>
        <dbReference type="EMBL" id="TWT62931.1"/>
    </source>
</evidence>
<feature type="transmembrane region" description="Helical" evidence="1">
    <location>
        <begin position="207"/>
        <end position="227"/>
    </location>
</feature>
<keyword evidence="1" id="KW-1133">Transmembrane helix</keyword>
<dbReference type="Pfam" id="PF04018">
    <property type="entry name" value="VCA0040-like"/>
    <property type="match status" value="1"/>
</dbReference>
<accession>A0A5C5XKH6</accession>
<keyword evidence="1" id="KW-0472">Membrane</keyword>
<feature type="transmembrane region" description="Helical" evidence="1">
    <location>
        <begin position="76"/>
        <end position="99"/>
    </location>
</feature>
<dbReference type="EMBL" id="SJPG01000001">
    <property type="protein sequence ID" value="TWT62931.1"/>
    <property type="molecule type" value="Genomic_DNA"/>
</dbReference>
<reference evidence="2 3" key="1">
    <citation type="submission" date="2019-02" db="EMBL/GenBank/DDBJ databases">
        <title>Deep-cultivation of Planctomycetes and their phenomic and genomic characterization uncovers novel biology.</title>
        <authorList>
            <person name="Wiegand S."/>
            <person name="Jogler M."/>
            <person name="Boedeker C."/>
            <person name="Pinto D."/>
            <person name="Vollmers J."/>
            <person name="Rivas-Marin E."/>
            <person name="Kohn T."/>
            <person name="Peeters S.H."/>
            <person name="Heuer A."/>
            <person name="Rast P."/>
            <person name="Oberbeckmann S."/>
            <person name="Bunk B."/>
            <person name="Jeske O."/>
            <person name="Meyerdierks A."/>
            <person name="Storesund J.E."/>
            <person name="Kallscheuer N."/>
            <person name="Luecker S."/>
            <person name="Lage O.M."/>
            <person name="Pohl T."/>
            <person name="Merkel B.J."/>
            <person name="Hornburger P."/>
            <person name="Mueller R.-W."/>
            <person name="Bruemmer F."/>
            <person name="Labrenz M."/>
            <person name="Spormann A.M."/>
            <person name="Op Den Camp H."/>
            <person name="Overmann J."/>
            <person name="Amann R."/>
            <person name="Jetten M.S.M."/>
            <person name="Mascher T."/>
            <person name="Medema M.H."/>
            <person name="Devos D.P."/>
            <person name="Kaster A.-K."/>
            <person name="Ovreas L."/>
            <person name="Rohde M."/>
            <person name="Galperin M.Y."/>
            <person name="Jogler C."/>
        </authorList>
    </citation>
    <scope>NUCLEOTIDE SEQUENCE [LARGE SCALE GENOMIC DNA]</scope>
    <source>
        <strain evidence="2 3">Pan54</strain>
    </source>
</reference>
<evidence type="ECO:0000256" key="1">
    <source>
        <dbReference type="SAM" id="Phobius"/>
    </source>
</evidence>